<accession>A0A368GUZ1</accession>
<sequence>MNILSFLLYTGVRSDWLHFNTKVAGHYYDAAFNITLALYATLIPVTAYFSDGTYRSIAKTVPVFGRFVQLRTGNSLPEQKISEEAEVYFTNLQQQWGVITVVRTKGKPT</sequence>
<dbReference type="AlphaFoldDB" id="A0A368GUZ1"/>
<comment type="caution">
    <text evidence="2">The sequence shown here is derived from an EMBL/GenBank/DDBJ whole genome shotgun (WGS) entry which is preliminary data.</text>
</comment>
<reference evidence="2 3" key="1">
    <citation type="submission" date="2014-10" db="EMBL/GenBank/DDBJ databases">
        <title>Draft genome of the hookworm Ancylostoma caninum.</title>
        <authorList>
            <person name="Mitreva M."/>
        </authorList>
    </citation>
    <scope>NUCLEOTIDE SEQUENCE [LARGE SCALE GENOMIC DNA]</scope>
    <source>
        <strain evidence="2 3">Baltimore</strain>
    </source>
</reference>
<dbReference type="Proteomes" id="UP000252519">
    <property type="component" value="Unassembled WGS sequence"/>
</dbReference>
<evidence type="ECO:0000256" key="1">
    <source>
        <dbReference type="SAM" id="Phobius"/>
    </source>
</evidence>
<dbReference type="OrthoDB" id="5874078at2759"/>
<organism evidence="2 3">
    <name type="scientific">Ancylostoma caninum</name>
    <name type="common">Dog hookworm</name>
    <dbReference type="NCBI Taxonomy" id="29170"/>
    <lineage>
        <taxon>Eukaryota</taxon>
        <taxon>Metazoa</taxon>
        <taxon>Ecdysozoa</taxon>
        <taxon>Nematoda</taxon>
        <taxon>Chromadorea</taxon>
        <taxon>Rhabditida</taxon>
        <taxon>Rhabditina</taxon>
        <taxon>Rhabditomorpha</taxon>
        <taxon>Strongyloidea</taxon>
        <taxon>Ancylostomatidae</taxon>
        <taxon>Ancylostomatinae</taxon>
        <taxon>Ancylostoma</taxon>
    </lineage>
</organism>
<feature type="transmembrane region" description="Helical" evidence="1">
    <location>
        <begin position="30"/>
        <end position="49"/>
    </location>
</feature>
<keyword evidence="1" id="KW-0472">Membrane</keyword>
<evidence type="ECO:0000313" key="3">
    <source>
        <dbReference type="Proteomes" id="UP000252519"/>
    </source>
</evidence>
<keyword evidence="1" id="KW-1133">Transmembrane helix</keyword>
<name>A0A368GUZ1_ANCCA</name>
<proteinExistence type="predicted"/>
<dbReference type="EMBL" id="JOJR01000051">
    <property type="protein sequence ID" value="RCN48134.1"/>
    <property type="molecule type" value="Genomic_DNA"/>
</dbReference>
<gene>
    <name evidence="2" type="ORF">ANCCAN_05819</name>
</gene>
<protein>
    <submittedName>
        <fullName evidence="2">Uncharacterized protein</fullName>
    </submittedName>
</protein>
<keyword evidence="3" id="KW-1185">Reference proteome</keyword>
<evidence type="ECO:0000313" key="2">
    <source>
        <dbReference type="EMBL" id="RCN48134.1"/>
    </source>
</evidence>
<keyword evidence="1" id="KW-0812">Transmembrane</keyword>